<dbReference type="RefSeq" id="WP_204009243.1">
    <property type="nucleotide sequence ID" value="NZ_BOPG01000089.1"/>
</dbReference>
<proteinExistence type="predicted"/>
<dbReference type="AlphaFoldDB" id="A0A8J3ZHS8"/>
<gene>
    <name evidence="1" type="ORF">Vau01_106880</name>
</gene>
<sequence>MAEPDRVAKARAVLAQLGVSVAELQTAEAVGVAMPCGVPKVVSPGGGVRFRQLGGIR</sequence>
<evidence type="ECO:0000313" key="2">
    <source>
        <dbReference type="Proteomes" id="UP000612585"/>
    </source>
</evidence>
<name>A0A8J3ZHS8_9ACTN</name>
<organism evidence="1 2">
    <name type="scientific">Virgisporangium aurantiacum</name>
    <dbReference type="NCBI Taxonomy" id="175570"/>
    <lineage>
        <taxon>Bacteria</taxon>
        <taxon>Bacillati</taxon>
        <taxon>Actinomycetota</taxon>
        <taxon>Actinomycetes</taxon>
        <taxon>Micromonosporales</taxon>
        <taxon>Micromonosporaceae</taxon>
        <taxon>Virgisporangium</taxon>
    </lineage>
</organism>
<protein>
    <submittedName>
        <fullName evidence="1">Uncharacterized protein</fullName>
    </submittedName>
</protein>
<reference evidence="1" key="1">
    <citation type="submission" date="2021-01" db="EMBL/GenBank/DDBJ databases">
        <title>Whole genome shotgun sequence of Virgisporangium aurantiacum NBRC 16421.</title>
        <authorList>
            <person name="Komaki H."/>
            <person name="Tamura T."/>
        </authorList>
    </citation>
    <scope>NUCLEOTIDE SEQUENCE</scope>
    <source>
        <strain evidence="1">NBRC 16421</strain>
    </source>
</reference>
<dbReference type="Proteomes" id="UP000612585">
    <property type="component" value="Unassembled WGS sequence"/>
</dbReference>
<evidence type="ECO:0000313" key="1">
    <source>
        <dbReference type="EMBL" id="GIJ63172.1"/>
    </source>
</evidence>
<dbReference type="EMBL" id="BOPG01000089">
    <property type="protein sequence ID" value="GIJ63172.1"/>
    <property type="molecule type" value="Genomic_DNA"/>
</dbReference>
<comment type="caution">
    <text evidence="1">The sequence shown here is derived from an EMBL/GenBank/DDBJ whole genome shotgun (WGS) entry which is preliminary data.</text>
</comment>
<keyword evidence="2" id="KW-1185">Reference proteome</keyword>
<accession>A0A8J3ZHS8</accession>